<dbReference type="InterPro" id="IPR020904">
    <property type="entry name" value="Sc_DH/Rdtase_CS"/>
</dbReference>
<dbReference type="PANTHER" id="PTHR24321:SF15">
    <property type="entry name" value="OXIDOREDUCTASE UCPA"/>
    <property type="match status" value="1"/>
</dbReference>
<dbReference type="PRINTS" id="PR00080">
    <property type="entry name" value="SDRFAMILY"/>
</dbReference>
<dbReference type="InterPro" id="IPR057326">
    <property type="entry name" value="KR_dom"/>
</dbReference>
<dbReference type="PRINTS" id="PR00081">
    <property type="entry name" value="GDHRDH"/>
</dbReference>
<dbReference type="InterPro" id="IPR036291">
    <property type="entry name" value="NAD(P)-bd_dom_sf"/>
</dbReference>
<proteinExistence type="inferred from homology"/>
<dbReference type="Proteomes" id="UP000315010">
    <property type="component" value="Unassembled WGS sequence"/>
</dbReference>
<dbReference type="PROSITE" id="PS00061">
    <property type="entry name" value="ADH_SHORT"/>
    <property type="match status" value="1"/>
</dbReference>
<dbReference type="NCBIfam" id="NF005559">
    <property type="entry name" value="PRK07231.1"/>
    <property type="match status" value="1"/>
</dbReference>
<accession>A0A5C5Z0U8</accession>
<dbReference type="EMBL" id="SJPJ01000001">
    <property type="protein sequence ID" value="TWT80313.1"/>
    <property type="molecule type" value="Genomic_DNA"/>
</dbReference>
<dbReference type="SUPFAM" id="SSF51735">
    <property type="entry name" value="NAD(P)-binding Rossmann-fold domains"/>
    <property type="match status" value="1"/>
</dbReference>
<protein>
    <submittedName>
        <fullName evidence="4">Sorbitol dehydrogenase</fullName>
        <ecNumber evidence="4">1.1.1.14</ecNumber>
    </submittedName>
</protein>
<dbReference type="Gene3D" id="3.40.50.720">
    <property type="entry name" value="NAD(P)-binding Rossmann-like Domain"/>
    <property type="match status" value="1"/>
</dbReference>
<gene>
    <name evidence="4" type="primary">polS</name>
    <name evidence="4" type="ORF">CA13_17260</name>
</gene>
<dbReference type="SMART" id="SM00822">
    <property type="entry name" value="PKS_KR"/>
    <property type="match status" value="1"/>
</dbReference>
<keyword evidence="2 4" id="KW-0560">Oxidoreductase</keyword>
<reference evidence="4 5" key="1">
    <citation type="submission" date="2019-02" db="EMBL/GenBank/DDBJ databases">
        <title>Deep-cultivation of Planctomycetes and their phenomic and genomic characterization uncovers novel biology.</title>
        <authorList>
            <person name="Wiegand S."/>
            <person name="Jogler M."/>
            <person name="Boedeker C."/>
            <person name="Pinto D."/>
            <person name="Vollmers J."/>
            <person name="Rivas-Marin E."/>
            <person name="Kohn T."/>
            <person name="Peeters S.H."/>
            <person name="Heuer A."/>
            <person name="Rast P."/>
            <person name="Oberbeckmann S."/>
            <person name="Bunk B."/>
            <person name="Jeske O."/>
            <person name="Meyerdierks A."/>
            <person name="Storesund J.E."/>
            <person name="Kallscheuer N."/>
            <person name="Luecker S."/>
            <person name="Lage O.M."/>
            <person name="Pohl T."/>
            <person name="Merkel B.J."/>
            <person name="Hornburger P."/>
            <person name="Mueller R.-W."/>
            <person name="Bruemmer F."/>
            <person name="Labrenz M."/>
            <person name="Spormann A.M."/>
            <person name="Op Den Camp H."/>
            <person name="Overmann J."/>
            <person name="Amann R."/>
            <person name="Jetten M.S.M."/>
            <person name="Mascher T."/>
            <person name="Medema M.H."/>
            <person name="Devos D.P."/>
            <person name="Kaster A.-K."/>
            <person name="Ovreas L."/>
            <person name="Rohde M."/>
            <person name="Galperin M.Y."/>
            <person name="Jogler C."/>
        </authorList>
    </citation>
    <scope>NUCLEOTIDE SEQUENCE [LARGE SCALE GENOMIC DNA]</scope>
    <source>
        <strain evidence="4 5">CA13</strain>
    </source>
</reference>
<dbReference type="CDD" id="cd05233">
    <property type="entry name" value="SDR_c"/>
    <property type="match status" value="1"/>
</dbReference>
<dbReference type="Pfam" id="PF13561">
    <property type="entry name" value="adh_short_C2"/>
    <property type="match status" value="1"/>
</dbReference>
<name>A0A5C5Z0U8_9BACT</name>
<evidence type="ECO:0000313" key="5">
    <source>
        <dbReference type="Proteomes" id="UP000315010"/>
    </source>
</evidence>
<comment type="similarity">
    <text evidence="1">Belongs to the short-chain dehydrogenases/reductases (SDR) family.</text>
</comment>
<dbReference type="RefSeq" id="WP_419194063.1">
    <property type="nucleotide sequence ID" value="NZ_SJPJ01000001.1"/>
</dbReference>
<keyword evidence="5" id="KW-1185">Reference proteome</keyword>
<dbReference type="GO" id="GO:0003939">
    <property type="term" value="F:L-iditol 2-dehydrogenase (NAD+) activity"/>
    <property type="evidence" value="ECO:0007669"/>
    <property type="project" value="UniProtKB-EC"/>
</dbReference>
<evidence type="ECO:0000259" key="3">
    <source>
        <dbReference type="SMART" id="SM00822"/>
    </source>
</evidence>
<organism evidence="4 5">
    <name type="scientific">Novipirellula herctigrandis</name>
    <dbReference type="NCBI Taxonomy" id="2527986"/>
    <lineage>
        <taxon>Bacteria</taxon>
        <taxon>Pseudomonadati</taxon>
        <taxon>Planctomycetota</taxon>
        <taxon>Planctomycetia</taxon>
        <taxon>Pirellulales</taxon>
        <taxon>Pirellulaceae</taxon>
        <taxon>Novipirellula</taxon>
    </lineage>
</organism>
<dbReference type="AlphaFoldDB" id="A0A5C5Z0U8"/>
<feature type="domain" description="Ketoreductase" evidence="3">
    <location>
        <begin position="6"/>
        <end position="187"/>
    </location>
</feature>
<evidence type="ECO:0000256" key="1">
    <source>
        <dbReference type="ARBA" id="ARBA00006484"/>
    </source>
</evidence>
<dbReference type="FunFam" id="3.40.50.720:FF:000084">
    <property type="entry name" value="Short-chain dehydrogenase reductase"/>
    <property type="match status" value="1"/>
</dbReference>
<evidence type="ECO:0000313" key="4">
    <source>
        <dbReference type="EMBL" id="TWT80313.1"/>
    </source>
</evidence>
<dbReference type="EC" id="1.1.1.14" evidence="4"/>
<evidence type="ECO:0000256" key="2">
    <source>
        <dbReference type="ARBA" id="ARBA00023002"/>
    </source>
</evidence>
<comment type="caution">
    <text evidence="4">The sequence shown here is derived from an EMBL/GenBank/DDBJ whole genome shotgun (WGS) entry which is preliminary data.</text>
</comment>
<sequence length="257" mass="26955">MDFEDKVALVTGAAGSIGKGIAAHMIAEGAKVFVTDLDQTSLDAIAKELGEDCKALAADVTVHDQVKKVVEATTAAYGKIDVLINVAGVTGAGSAVEEIDEKTWDFVFDVNCKGTFLFIKEVVPLMKANGSGSIVNFSSKSGKTGSALMSAYSSAKAAIIGLTQALAFELAGNGVRVNCVCPGITEATGVWNNVSADYVKNMDMPIEEIAKKFTAKVPLGRLARIDDVVQMTCYLASEKASYMTGQAINITGGREMH</sequence>
<dbReference type="PANTHER" id="PTHR24321">
    <property type="entry name" value="DEHYDROGENASES, SHORT CHAIN"/>
    <property type="match status" value="1"/>
</dbReference>
<dbReference type="InterPro" id="IPR002347">
    <property type="entry name" value="SDR_fam"/>
</dbReference>